<dbReference type="VEuPathDB" id="FungiDB:HCDG_07451"/>
<dbReference type="EMBL" id="GG692431">
    <property type="protein sequence ID" value="EER38582.1"/>
    <property type="molecule type" value="Genomic_DNA"/>
</dbReference>
<dbReference type="InterPro" id="IPR044053">
    <property type="entry name" value="AsaB-like"/>
</dbReference>
<dbReference type="Proteomes" id="UP000002624">
    <property type="component" value="Unassembled WGS sequence"/>
</dbReference>
<dbReference type="STRING" id="544712.C6HMY5"/>
<dbReference type="NCBIfam" id="NF041278">
    <property type="entry name" value="CmcJ_NvfI_EfuI"/>
    <property type="match status" value="1"/>
</dbReference>
<protein>
    <submittedName>
        <fullName evidence="2">Uncharacterized protein</fullName>
    </submittedName>
</protein>
<evidence type="ECO:0000313" key="2">
    <source>
        <dbReference type="EMBL" id="EER38582.1"/>
    </source>
</evidence>
<dbReference type="PANTHER" id="PTHR34598">
    <property type="entry name" value="BLL6449 PROTEIN"/>
    <property type="match status" value="1"/>
</dbReference>
<dbReference type="PANTHER" id="PTHR34598:SF3">
    <property type="entry name" value="OXIDOREDUCTASE AN1597"/>
    <property type="match status" value="1"/>
</dbReference>
<evidence type="ECO:0000256" key="1">
    <source>
        <dbReference type="ARBA" id="ARBA00023604"/>
    </source>
</evidence>
<proteinExistence type="inferred from homology"/>
<name>C6HMY5_AJECH</name>
<accession>C6HMY5</accession>
<dbReference type="OrthoDB" id="4183769at2759"/>
<comment type="similarity">
    <text evidence="1">Belongs to the asaB hydroxylase/desaturase family.</text>
</comment>
<dbReference type="HOGENOM" id="CLU_042688_0_2_1"/>
<dbReference type="GO" id="GO:0016491">
    <property type="term" value="F:oxidoreductase activity"/>
    <property type="evidence" value="ECO:0007669"/>
    <property type="project" value="InterPro"/>
</dbReference>
<gene>
    <name evidence="2" type="ORF">HCDG_07451</name>
</gene>
<organism evidence="2 3">
    <name type="scientific">Ajellomyces capsulatus (strain H143)</name>
    <name type="common">Darling's disease fungus</name>
    <name type="synonym">Histoplasma capsulatum</name>
    <dbReference type="NCBI Taxonomy" id="544712"/>
    <lineage>
        <taxon>Eukaryota</taxon>
        <taxon>Fungi</taxon>
        <taxon>Dikarya</taxon>
        <taxon>Ascomycota</taxon>
        <taxon>Pezizomycotina</taxon>
        <taxon>Eurotiomycetes</taxon>
        <taxon>Eurotiomycetidae</taxon>
        <taxon>Onygenales</taxon>
        <taxon>Ajellomycetaceae</taxon>
        <taxon>Histoplasma</taxon>
    </lineage>
</organism>
<dbReference type="OMA" id="QSDEEVW"/>
<evidence type="ECO:0000313" key="3">
    <source>
        <dbReference type="Proteomes" id="UP000002624"/>
    </source>
</evidence>
<dbReference type="AlphaFoldDB" id="C6HMY5"/>
<sequence>MASVVEEVERPLNTVAKHSEIDQFNPCQLVSLIFYIERLPLYEEEKPFFLNFPPSGPGQRQSNVVYCRREVSITDVRNHEGLFTLDTTGFQYKHFATTVDYKDFASPAAIEGTFLKEVEAFLTTELNADYVLAWDYQVRRRDPTLPPNHRGQPGKAQPFRSVHCDESARAAMRRLGHFHPYLAENFWKPLVGPVEDAPLALCDYRTVAPADRVPTDIVFPDYLGETYNFWANPEHRWYYLEGQLATEALIFKCFDSEAISNDKIAQCWFETDLSLKCSS</sequence>
<reference evidence="3" key="1">
    <citation type="submission" date="2009-05" db="EMBL/GenBank/DDBJ databases">
        <title>The genome sequence of Ajellomyces capsulatus strain H143.</title>
        <authorList>
            <person name="Champion M."/>
            <person name="Cuomo C.A."/>
            <person name="Ma L.-J."/>
            <person name="Henn M.R."/>
            <person name="Sil A."/>
            <person name="Goldman B."/>
            <person name="Young S.K."/>
            <person name="Kodira C.D."/>
            <person name="Zeng Q."/>
            <person name="Koehrsen M."/>
            <person name="Alvarado L."/>
            <person name="Berlin A.M."/>
            <person name="Borenstein D."/>
            <person name="Chen Z."/>
            <person name="Engels R."/>
            <person name="Freedman E."/>
            <person name="Gellesch M."/>
            <person name="Goldberg J."/>
            <person name="Griggs A."/>
            <person name="Gujja S."/>
            <person name="Heiman D.I."/>
            <person name="Hepburn T.A."/>
            <person name="Howarth C."/>
            <person name="Jen D."/>
            <person name="Larson L."/>
            <person name="Lewis B."/>
            <person name="Mehta T."/>
            <person name="Park D."/>
            <person name="Pearson M."/>
            <person name="Roberts A."/>
            <person name="Saif S."/>
            <person name="Shea T.D."/>
            <person name="Shenoy N."/>
            <person name="Sisk P."/>
            <person name="Stolte C."/>
            <person name="Sykes S."/>
            <person name="Walk T."/>
            <person name="White J."/>
            <person name="Yandava C."/>
            <person name="Klein B."/>
            <person name="McEwen J.G."/>
            <person name="Puccia R."/>
            <person name="Goldman G.H."/>
            <person name="Felipe M.S."/>
            <person name="Nino-Vega G."/>
            <person name="San-Blas G."/>
            <person name="Taylor J.W."/>
            <person name="Mendoza L."/>
            <person name="Galagan J.E."/>
            <person name="Nusbaum C."/>
            <person name="Birren B.W."/>
        </authorList>
    </citation>
    <scope>NUCLEOTIDE SEQUENCE [LARGE SCALE GENOMIC DNA]</scope>
    <source>
        <strain evidence="3">H143</strain>
    </source>
</reference>